<name>A0A135YXZ0_9FIRM</name>
<reference evidence="8 10" key="2">
    <citation type="submission" date="2018-06" db="EMBL/GenBank/DDBJ databases">
        <authorList>
            <consortium name="Pathogen Informatics"/>
            <person name="Doyle S."/>
        </authorList>
    </citation>
    <scope>NUCLEOTIDE SEQUENCE [LARGE SCALE GENOMIC DNA]</scope>
    <source>
        <strain evidence="8 10">NCTC11460</strain>
    </source>
</reference>
<reference evidence="7 9" key="1">
    <citation type="submission" date="2016-02" db="EMBL/GenBank/DDBJ databases">
        <authorList>
            <person name="Wen L."/>
            <person name="He K."/>
            <person name="Yang H."/>
        </authorList>
    </citation>
    <scope>NUCLEOTIDE SEQUENCE [LARGE SCALE GENOMIC DNA]</scope>
    <source>
        <strain evidence="7 9">MJR8628A</strain>
    </source>
</reference>
<dbReference type="eggNOG" id="COG4399">
    <property type="taxonomic scope" value="Bacteria"/>
</dbReference>
<proteinExistence type="inferred from homology"/>
<keyword evidence="5 6" id="KW-0472">Membrane</keyword>
<dbReference type="Proteomes" id="UP000255101">
    <property type="component" value="Unassembled WGS sequence"/>
</dbReference>
<protein>
    <submittedName>
        <fullName evidence="8">Protein of uncharacterized function (DUF445)</fullName>
    </submittedName>
</protein>
<dbReference type="STRING" id="1261.HMPREF3195_00317"/>
<evidence type="ECO:0000256" key="6">
    <source>
        <dbReference type="SAM" id="Phobius"/>
    </source>
</evidence>
<evidence type="ECO:0000313" key="10">
    <source>
        <dbReference type="Proteomes" id="UP000255101"/>
    </source>
</evidence>
<dbReference type="InterPro" id="IPR007383">
    <property type="entry name" value="DUF445"/>
</dbReference>
<sequence length="203" mass="22975">MVNQEIIIRVVLLAIVGAIIGYSTNVIAVKMLFRPLKPYKIPVINYELWGLIPKRRDDIAKNIGKAVGEELVDYDKLVDGMIRPEDKKEIKAYINSRVEYIINEKISFIPTMFRPMVLSGIGEVLNEEIDKGMDDVIDKVKDKVKSRIDVGQMVEEKIGELDLVQLEELIMGLSKKELKHIENLGLVLGFLIGIVQGIITIFI</sequence>
<evidence type="ECO:0000256" key="5">
    <source>
        <dbReference type="ARBA" id="ARBA00023136"/>
    </source>
</evidence>
<comment type="subcellular location">
    <subcellularLocation>
        <location evidence="1">Endomembrane system</location>
    </subcellularLocation>
</comment>
<dbReference type="EMBL" id="UGTB01000004">
    <property type="protein sequence ID" value="SUB60730.1"/>
    <property type="molecule type" value="Genomic_DNA"/>
</dbReference>
<feature type="transmembrane region" description="Helical" evidence="6">
    <location>
        <begin position="184"/>
        <end position="202"/>
    </location>
</feature>
<feature type="transmembrane region" description="Helical" evidence="6">
    <location>
        <begin position="6"/>
        <end position="33"/>
    </location>
</feature>
<dbReference type="GO" id="GO:0012505">
    <property type="term" value="C:endomembrane system"/>
    <property type="evidence" value="ECO:0007669"/>
    <property type="project" value="UniProtKB-SubCell"/>
</dbReference>
<evidence type="ECO:0000313" key="7">
    <source>
        <dbReference type="EMBL" id="KXI14255.1"/>
    </source>
</evidence>
<dbReference type="AlphaFoldDB" id="A0A135YXZ0"/>
<evidence type="ECO:0000313" key="9">
    <source>
        <dbReference type="Proteomes" id="UP000070326"/>
    </source>
</evidence>
<evidence type="ECO:0000256" key="2">
    <source>
        <dbReference type="ARBA" id="ARBA00008053"/>
    </source>
</evidence>
<dbReference type="EMBL" id="LSQZ01000011">
    <property type="protein sequence ID" value="KXI14255.1"/>
    <property type="molecule type" value="Genomic_DNA"/>
</dbReference>
<dbReference type="Proteomes" id="UP000070326">
    <property type="component" value="Unassembled WGS sequence"/>
</dbReference>
<gene>
    <name evidence="7" type="ORF">HMPREF3195_00317</name>
    <name evidence="8" type="ORF">NCTC11460_00641</name>
</gene>
<evidence type="ECO:0000256" key="4">
    <source>
        <dbReference type="ARBA" id="ARBA00022989"/>
    </source>
</evidence>
<comment type="similarity">
    <text evidence="2">Belongs to the UPF0754 family.</text>
</comment>
<evidence type="ECO:0000313" key="8">
    <source>
        <dbReference type="EMBL" id="SUB60730.1"/>
    </source>
</evidence>
<dbReference type="PATRIC" id="fig|1261.3.peg.508"/>
<accession>A0A135YXZ0</accession>
<dbReference type="RefSeq" id="WP_019595477.1">
    <property type="nucleotide sequence ID" value="NZ_CAMPYD010000011.1"/>
</dbReference>
<dbReference type="PANTHER" id="PTHR35791:SF1">
    <property type="entry name" value="UPF0754 MEMBRANE PROTEIN YHEB"/>
    <property type="match status" value="1"/>
</dbReference>
<organism evidence="7 9">
    <name type="scientific">Peptostreptococcus anaerobius</name>
    <dbReference type="NCBI Taxonomy" id="1261"/>
    <lineage>
        <taxon>Bacteria</taxon>
        <taxon>Bacillati</taxon>
        <taxon>Bacillota</taxon>
        <taxon>Clostridia</taxon>
        <taxon>Peptostreptococcales</taxon>
        <taxon>Peptostreptococcaceae</taxon>
        <taxon>Peptostreptococcus</taxon>
    </lineage>
</organism>
<dbReference type="PANTHER" id="PTHR35791">
    <property type="entry name" value="UPF0754 MEMBRANE PROTEIN YHEB"/>
    <property type="match status" value="1"/>
</dbReference>
<keyword evidence="3 6" id="KW-0812">Transmembrane</keyword>
<keyword evidence="4 6" id="KW-1133">Transmembrane helix</keyword>
<evidence type="ECO:0000256" key="3">
    <source>
        <dbReference type="ARBA" id="ARBA00022692"/>
    </source>
</evidence>
<evidence type="ECO:0000256" key="1">
    <source>
        <dbReference type="ARBA" id="ARBA00004308"/>
    </source>
</evidence>
<dbReference type="Pfam" id="PF04286">
    <property type="entry name" value="DUF445"/>
    <property type="match status" value="2"/>
</dbReference>